<proteinExistence type="predicted"/>
<dbReference type="EMBL" id="LT629710">
    <property type="protein sequence ID" value="SDO57040.1"/>
    <property type="molecule type" value="Genomic_DNA"/>
</dbReference>
<dbReference type="Proteomes" id="UP000198741">
    <property type="component" value="Chromosome I"/>
</dbReference>
<keyword evidence="2" id="KW-1185">Reference proteome</keyword>
<gene>
    <name evidence="1" type="ORF">SAMN04515671_1367</name>
</gene>
<evidence type="ECO:0000313" key="1">
    <source>
        <dbReference type="EMBL" id="SDO57040.1"/>
    </source>
</evidence>
<dbReference type="RefSeq" id="WP_197676441.1">
    <property type="nucleotide sequence ID" value="NZ_LT629710.1"/>
</dbReference>
<dbReference type="AlphaFoldDB" id="A0A1H0KMR3"/>
<reference evidence="1 2" key="1">
    <citation type="submission" date="2016-10" db="EMBL/GenBank/DDBJ databases">
        <authorList>
            <person name="de Groot N.N."/>
        </authorList>
    </citation>
    <scope>NUCLEOTIDE SEQUENCE [LARGE SCALE GENOMIC DNA]</scope>
    <source>
        <strain evidence="2">P4-7,KCTC 19426,CECT 7604</strain>
    </source>
</reference>
<organism evidence="1 2">
    <name type="scientific">Nakamurella panacisegetis</name>
    <dbReference type="NCBI Taxonomy" id="1090615"/>
    <lineage>
        <taxon>Bacteria</taxon>
        <taxon>Bacillati</taxon>
        <taxon>Actinomycetota</taxon>
        <taxon>Actinomycetes</taxon>
        <taxon>Nakamurellales</taxon>
        <taxon>Nakamurellaceae</taxon>
        <taxon>Nakamurella</taxon>
    </lineage>
</organism>
<accession>A0A1H0KMR3</accession>
<protein>
    <submittedName>
        <fullName evidence="1">Uncharacterized protein</fullName>
    </submittedName>
</protein>
<name>A0A1H0KMR3_9ACTN</name>
<sequence length="111" mass="12382">MALDIRGPNDLTEVAINFYAAPAYETFGLSPQDYPRVWAETGMLSPHRMPDDSLCLYYPGDPPERRWTPDKGLLDLLYIVGDHLAFEALWRAGGGHWLGDEAPHGLNQKAA</sequence>
<evidence type="ECO:0000313" key="2">
    <source>
        <dbReference type="Proteomes" id="UP000198741"/>
    </source>
</evidence>
<dbReference type="STRING" id="1090615.SAMN04515671_1367"/>